<organism evidence="1 2">
    <name type="scientific">Coniosporium uncinatum</name>
    <dbReference type="NCBI Taxonomy" id="93489"/>
    <lineage>
        <taxon>Eukaryota</taxon>
        <taxon>Fungi</taxon>
        <taxon>Dikarya</taxon>
        <taxon>Ascomycota</taxon>
        <taxon>Pezizomycotina</taxon>
        <taxon>Dothideomycetes</taxon>
        <taxon>Dothideomycetes incertae sedis</taxon>
        <taxon>Coniosporium</taxon>
    </lineage>
</organism>
<name>A0ACC3DXU8_9PEZI</name>
<proteinExistence type="predicted"/>
<evidence type="ECO:0000313" key="2">
    <source>
        <dbReference type="Proteomes" id="UP001186974"/>
    </source>
</evidence>
<dbReference type="EMBL" id="JAWDJW010000131">
    <property type="protein sequence ID" value="KAK3081549.1"/>
    <property type="molecule type" value="Genomic_DNA"/>
</dbReference>
<dbReference type="Proteomes" id="UP001186974">
    <property type="component" value="Unassembled WGS sequence"/>
</dbReference>
<comment type="caution">
    <text evidence="1">The sequence shown here is derived from an EMBL/GenBank/DDBJ whole genome shotgun (WGS) entry which is preliminary data.</text>
</comment>
<reference evidence="1" key="1">
    <citation type="submission" date="2024-09" db="EMBL/GenBank/DDBJ databases">
        <title>Black Yeasts Isolated from many extreme environments.</title>
        <authorList>
            <person name="Coleine C."/>
            <person name="Stajich J.E."/>
            <person name="Selbmann L."/>
        </authorList>
    </citation>
    <scope>NUCLEOTIDE SEQUENCE</scope>
    <source>
        <strain evidence="1">CCFEE 5737</strain>
    </source>
</reference>
<protein>
    <submittedName>
        <fullName evidence="1">Uncharacterized protein</fullName>
    </submittedName>
</protein>
<evidence type="ECO:0000313" key="1">
    <source>
        <dbReference type="EMBL" id="KAK3081549.1"/>
    </source>
</evidence>
<keyword evidence="2" id="KW-1185">Reference proteome</keyword>
<accession>A0ACC3DXU8</accession>
<gene>
    <name evidence="1" type="ORF">LTS18_005508</name>
</gene>
<sequence length="434" mass="47353">MDIVRKANARRSNNDNNNKRKSSGRQTVSANETTASTYGTGSESEDIPLIRQKPTTKSSRRKATSLSPPPKSTSTKRKATDKDTPSSSSKAKKSRRNAADTDDDDDNNTPPSKTKSSRRRSAQEDADEGYTRSNRPAAPTTAEQDPLADGKGNDLMAPILQFQAEHAKLKKTAADDYRRVKYYRAKSNEFEAAVDRYRVECQAIEASRDLWQAKFEARERRLKELEKVVEGLDEGEVREMRKLKGKVEELREERRSLAGMFEERMREEYLRGLKEGTETGEAARTIQGFMDDAAGAGVGVGGGERSVPTPASTPNIPSEDALEQAAERGRNETGTQLAAVMEEKEKELQAAKEETKVLKARLQRANEKATQGLSVGSPSQGSGQSSSVAHSCVGDYDALKLAAEKVADTCGVFTGASFGPAGEAISKLVAIVRK</sequence>